<feature type="compositionally biased region" description="Polar residues" evidence="4">
    <location>
        <begin position="280"/>
        <end position="307"/>
    </location>
</feature>
<dbReference type="Pfam" id="PF00622">
    <property type="entry name" value="SPRY"/>
    <property type="match status" value="3"/>
</dbReference>
<evidence type="ECO:0008006" key="10">
    <source>
        <dbReference type="Google" id="ProtNLM"/>
    </source>
</evidence>
<evidence type="ECO:0000256" key="4">
    <source>
        <dbReference type="SAM" id="MobiDB-lite"/>
    </source>
</evidence>
<feature type="compositionally biased region" description="Basic and acidic residues" evidence="4">
    <location>
        <begin position="3620"/>
        <end position="3630"/>
    </location>
</feature>
<evidence type="ECO:0000313" key="9">
    <source>
        <dbReference type="Proteomes" id="UP001295423"/>
    </source>
</evidence>
<dbReference type="InterPro" id="IPR041969">
    <property type="entry name" value="VP13D_UBA"/>
</dbReference>
<feature type="compositionally biased region" description="Low complexity" evidence="4">
    <location>
        <begin position="2000"/>
        <end position="2015"/>
    </location>
</feature>
<keyword evidence="3" id="KW-0175">Coiled coil</keyword>
<reference evidence="8" key="1">
    <citation type="submission" date="2023-08" db="EMBL/GenBank/DDBJ databases">
        <authorList>
            <person name="Audoor S."/>
            <person name="Bilcke G."/>
        </authorList>
    </citation>
    <scope>NUCLEOTIDE SEQUENCE</scope>
</reference>
<feature type="compositionally biased region" description="Acidic residues" evidence="4">
    <location>
        <begin position="3293"/>
        <end position="3307"/>
    </location>
</feature>
<feature type="region of interest" description="Disordered" evidence="4">
    <location>
        <begin position="1998"/>
        <end position="2017"/>
    </location>
</feature>
<feature type="compositionally biased region" description="Basic and acidic residues" evidence="4">
    <location>
        <begin position="3548"/>
        <end position="3602"/>
    </location>
</feature>
<dbReference type="InterPro" id="IPR000569">
    <property type="entry name" value="HECT_dom"/>
</dbReference>
<feature type="region of interest" description="Disordered" evidence="4">
    <location>
        <begin position="339"/>
        <end position="393"/>
    </location>
</feature>
<evidence type="ECO:0000256" key="3">
    <source>
        <dbReference type="SAM" id="Coils"/>
    </source>
</evidence>
<dbReference type="InterPro" id="IPR043136">
    <property type="entry name" value="B30.2/SPRY_sf"/>
</dbReference>
<feature type="compositionally biased region" description="Acidic residues" evidence="4">
    <location>
        <begin position="602"/>
        <end position="613"/>
    </location>
</feature>
<dbReference type="InterPro" id="IPR035983">
    <property type="entry name" value="Hect_E3_ubiquitin_ligase"/>
</dbReference>
<accession>A0AAD2FIA4</accession>
<dbReference type="SUPFAM" id="SSF49899">
    <property type="entry name" value="Concanavalin A-like lectins/glucanases"/>
    <property type="match status" value="3"/>
</dbReference>
<dbReference type="CDD" id="cd14306">
    <property type="entry name" value="UBA_VP13D"/>
    <property type="match status" value="1"/>
</dbReference>
<evidence type="ECO:0000256" key="2">
    <source>
        <dbReference type="PROSITE-ProRule" id="PRU00104"/>
    </source>
</evidence>
<evidence type="ECO:0000256" key="1">
    <source>
        <dbReference type="ARBA" id="ARBA00022786"/>
    </source>
</evidence>
<feature type="region of interest" description="Disordered" evidence="4">
    <location>
        <begin position="271"/>
        <end position="310"/>
    </location>
</feature>
<evidence type="ECO:0000259" key="5">
    <source>
        <dbReference type="PROSITE" id="PS50030"/>
    </source>
</evidence>
<feature type="region of interest" description="Disordered" evidence="4">
    <location>
        <begin position="3548"/>
        <end position="3644"/>
    </location>
</feature>
<sequence length="5004" mass="543792">MVWGKTLPSGRERAIETLIDMEPQGSFYRATRVLEESVPQTLSHRANLVTKATLVEQAYGLAKHEIDQTSKYDQVFGSNEAPPTSKPTSTEKKQRILRHHEKILAAKRGLYKPNITPSPQLVAALRHVYGEGESSTTLRTLLQSLMDHPAFAKVNDNTEEEPTHHGPYQLESLIAGICESKGDSSPLHRSLISVLSVLTSFESDEADKESDPSYFPTLQVGGLLSVINPGGSDANSWAIDEEALSFFGKAASAYEERIEIQKSRMMARLDGERNKETPGARSQQQTPGSTNPAMTPTAGTPQPTSTPDAVAIPEDAEDLNAAAAALSAAIFEQIASAVAGEDTSSNEGDGDSFVSDSDGESDFEGEGRQAANNVSSSSSSSSSAGEPGDNESDDEDMILRQALAMSLAEQAQGLEGGTSTSENTPATPSGPVTPTNNISTPAKPYEPEKSDSPLPPLPTAPMEYPYSDLLQPLGGSVTSKSPYFDPTAINHFGTLPLPHILIHLLRYTLESIEERKFQAAEDTLDLKTPKATVTGSIGSHLFPASNVMLKPHKSLKENPGSVATSLQLLVALFLLVSERRNDAIENLKKAWKKESTFTQENDIGESELDDEDANAASPEGDDPAVAMALHYVDEETKDSLESKGMPRKAAAAAHDNASLLKSLRGRTNGWKLKVKLFSQCTLLSMRCIRFFLQSVVRRWLNERQGISALDCFHLLPTGVLKKLSMGLQSLASITQYKTLCTLLKDKMKDVEEVFMPLTLYRDSSLTWGECVPILCPTVSSQIEVLKALLSGCSRKSESAQAYPVDEISSFPTSDYEQQFHKLHLFCRRLRVADLLDHYVSLPACYIPAPDDETAVDADMDVAKEPNCACTLIELISSSSKSLGGITGELQSFFLALCHRYHTRVLLWDGLFTSTEPESDDILPSSTPANGDIVRVASSPTSNLQFDATKCSDSMAIISLESSGSASGSSVHQRASKVWGTVLSSTSYSPKTGVYRWAVKLDKCERGHVFVGVATSQASMRTYVGGDKYGWGMIGTQALWHDRRKIRGDYGATFRTGSTIIVTLDTDAGTLGFSSWKDTNSSNSFSLDPLVQNLASPRRQGHVGGAIEEWGIAFEGLPLDSRLYPAVGLYQRDDRVTILTVESGGRSGRKDNGTDLLGGMCYYPPPGVVESSAELGAKAEQVRNFNEKLSWDGVLYAKHSLQHILQGIKESNDEFLWESLMPSLASALCLMPPSIPLLSERSALALMPELTKCVLEIEQHGGDHSVIRSLFPSRLCGGKWVIRATGTTGNGSDSEEYVVDLSPSTGKNSSVLGFEGRGVGTTGKSKNGLVSIFGTIIGSSIHFVEEWTDAGDESFTNVSSDDSSSSCVIAARLSLDGSRFEGSYRNVQFGTAGKIAGFRSASGHPLAQSLPKHSPLNKEESIESASTSGEALLCLAHSHLSNLVSDDTAGDQLQQDVGETELSRDTSLRHQSLRGCLSLPLLSKMATGQDKNALQIHANDLQKFYAPSALNAQVSPAISMHDSLLADLPADDGGFRYHGFSDDISKVVDQVDNRVCAISGGRGSLSALCPTGYSSARRRLICAFVHHTGLEQQLKHASGHDDVPEELVAVWRFALQMMEDGLRHALALKSSPSSRETAAETCSLYESIASFFINYEVPLHQPVNTTMAASDFSHIFRVVVGTDDLDFLAAELSRSSKRALLRLASLKELQNLLSSEHGVQSPTSIEALTVALPKILGRKTSPDTGKKSQSSPSSENGLGVHYTDGLAGVPGLLRYTLQEKVHDLMKSLSFSMKRVIELRAKTTQPESLLCIDSMILAVLSCFTCAMKHQDLELVLTDTGLLSLLPQILDQHHRAILGPTFGIKSEEQDACLVESLEGICQRETSRSILRAVVALIHVVVYQTSASSNRGINGWEGLLSKCSNTVLGEISILLPRIRSAYSEMITEHRSHLESSQWEEWSDIVTTTKMKKKEARKNMPPTQQVGVSGLRFLDAHGLYQSNVPQSTSQRPSRSRGGQSINSSNVQDTVLKFQSNFCHQFLSQWLHIVVCLGKSEHCRKIVLQDHRWLTLLLGAIGLVVEYDQNGKISSTKDPESSNSLPGRYKTRLLRLMFPLLVNSEPSTALIRGLFSIAGRSSALMSKSIDEDEKGVTCEVVSLLRHLHATNQMDWRSNVNTSIARILQSQESSDTMERLGVFCFFNGGFDAISRGSYVLLKPASATPLSVHHQGSSNSKGHSNSSSGFPGLSSTPHHIVGNGTEGIVAGLCREEASGGIVSSIDVKNGICEVVLLNRKLESNTDGDVEEPSLRRTPAVSASVKSNGSRHSLTVRALRSPLRDVVQALEVPLFLDDSIPTEKLLNVHLPAAIKTWESLGLRDSGEAKREAEPLDASPRAVVSAFNDMNSDVVRFTEAVMTIRAAATLLCDEKMVLPFLKNPGAKYILSKILKLACPGQSVPSSGDHRCLSSLPSHETRFVHLISLHRSLDFRAKATLETSEEEWKSRMKELEKKKEAIASDLEKAASEPGVNDENIALADLSGAAASSTSGQSGSSERATSQDADSAQSGAFSQTNTGSDNSEGEDDSEAAATAAAHLREAAIAQMAELGLPRSWSELALRRTGGTNIEAAVHFCLERGGDMERLVAEERERAQRQSGASLGRRRASRAEQSTQLLQQLMEMGFPSRWCAEALAATGNNVDEALTWILSNGERLSAEDEGMEDGDEDDDIDDEDEGAGSHDGDESADAQGATNSKAREDEVASQSSPTVAGTDEDDTAVWKGSIIPLRFISGRSIINPKTLAISGLPTGGFSSVGTKGVMLTSGKWYYEAILETAGCFQIGWADGSFSGHCHADRGDGCGDGPSSWAYDGWRRYRWHATATEWGCRWKEGDVVGCLVDMDKNVMSFTLNGRAEEIGMGVAFSGEGFRPCGGVYACVSFNRKEKLRLILGGRGSEPFKHKPPAGYSGVGDAVLDAVTEREALVAKEAILDLDLTIPTSEEQEEGSQPEEAKRFLCDFSDGEHGHELMAWAHRYYGSDASVHLGSSRMKSSGVVKPSSSLHASQGPSVCLDRRLAKLWKEYPSSQSTENVDISIFGEIAKSHIAVGKSVHKQLSQEFVNVGSLFSRKLLLHILVAMGDKFDPNCYFELEAGGAEGSLRLWMLLEESASLRSAGWVGEAGAMAIAAEALGLGISSNDASQSRHSGSGKAGLTSVADLDDDVVLPSTGATQLLSTLLEWKQESGAYSPGGTLVASAEAVLCSGGGSGILAFLQKGLVGAVCKSPDLRRVIIASIRRSVRRLAVVEYDGDDASDENPDEDVEVEVEKDTPSDKQSEAAENDMDPQPDARLVCFMTGLLLTPQVQNCVDDFDEIMSELFEAWSVGMLSASLPWRMICAFTTAGILNGCPLALKRVVEAVPTLCRFYGRLESTVSRRVWAERASTPVCSRYVQAMMELLCSVKRAVGLSEMPVEFMRHWNTYSVDAATPLPLGTSDIQEGDSSWESQDNWISSDDGWEILSGTVKMFAVDWKVPTRSAVRTLMDGGDGPPMLREGCFVMRGLDWEERSDCGNEDGKDHYEEEKSKREEEKQRSEESRAKEHSVSNLDSKDDTQVESKTDSDDNGEVDPAGAAHAPSESQDKSDEDSPTKKKKKIPNPKLPLGTVLSIEDWDGLPGLARRVRWHLTGKEGIYRYGGDGGRYDISHVEVNDKATRVRKRHPLPESAEQCAARRGFGVEKSYSVLLRLRNTGRETLSEDGIETRHSGVLEWPDFGAGVLVDCTFHSDGSVTVCEKKLLFGSKDSGWEARFGQPSFKLGTTFVLSPTGSSSPKRRIDLDVNSPDASLFEELVGSSTLLVETLRNRDDGNKVQLASEMRILRGQQFKQKGKAKLTGSQAPMPPPIRFDTENHASSLALSKDGRTVSCVSSAGRGIAFASSGFTKGVHYWEVKLEQADIGSVFIGVAEKPNGSGSGSSSGYDDETRLNRWHGWGFVNFRATYTAGAERIYGAHCHAGDTVGVLLDCDAGRLSFFFDGLKYGEHILNDLGCAFETISPFGFNVDGCGSGGAAQGAPSGSEGGRSGRHPAQGAVRPRALWPVIGLRNHGDRVTMSPKWMSSYGVDGFSTVRNAVAVDEIFHWYSSGSTDIEDMPKWFLKEAFAEYNRWASKKWYHTVTRGSGLYRVSNIGLDLDLDSSPLACACASALLGLKLPLLSGDKVKLKRSAGRILELAEEAIVLGAFQGRLYYRIVSQKSEGGSLTEGGGRAWCWDESEVVDGLIPIGTPKCLGVELPLMDRFKCTSTGGLKIVYKGGAVVRSDLEIFDGSINLGSIPCDEIIPQKDVLERRVNSCGVVRYRVRFQSLEGWISSKIRGGKEEAIVAVVESTETSDDELSSFSTAQECAEEWQEEFIERAKHEKDSVSGLPDFKLDFASFKSLAISGVIEGLSPAESDSFLSRVLSAISDFSESGSVLCTPIDHVASAISFALASSTGKTISTPTLSKHANQAAATLFASLNQPLPSLDSIMVRVAMLRALNRHARVALPWLSVRPCQESSAILGGIRGHGTSIDRAGRHYRSSTDERWPQVESVASRLRDHRGLLFSSVKRDLLQSITEVTTTPTPLSHDEYELPREIRTVRLNRLKARRVIATTDSSAKRKHSVFAQLQNETKNWGGAALRRGFVAKGHGGQKRAFKVKLIGEGVNDYSGPYRETFTDAFSEILNLDDQGSGALGVLDATPNNVSQIGENQGLFMFSLNGVDVGVSGDEKNPISTEEERILDSFSSLAFTRDERSREVEEALVFLGRLTGTAFRHGIPLDLPLPLESTWRAIVEEPTSESRRMNEIDALAANQEQGTLGRSALLKWQQRMLNSFVEGLSNVIPVEVLTILTGEELRDIICGNPDIDVDLLKRVVEYEGFEATDSVIEYFWETLREFTSSERKKFLQFVWARNRLPMKESDFEAPFKIQLDSSEQNKDKALPSASTCFFSLSLPQYSNKETLKEKLLFAINNVSTMETDFQTNAAEINEGYRGF</sequence>
<dbReference type="SMART" id="SM00449">
    <property type="entry name" value="SPRY"/>
    <property type="match status" value="3"/>
</dbReference>
<dbReference type="InterPro" id="IPR015940">
    <property type="entry name" value="UBA"/>
</dbReference>
<dbReference type="CDD" id="cd11709">
    <property type="entry name" value="SPRY"/>
    <property type="match status" value="3"/>
</dbReference>
<dbReference type="InterPro" id="IPR003903">
    <property type="entry name" value="UIM_dom"/>
</dbReference>
<feature type="region of interest" description="Disordered" evidence="4">
    <location>
        <begin position="1737"/>
        <end position="1758"/>
    </location>
</feature>
<feature type="region of interest" description="Disordered" evidence="4">
    <location>
        <begin position="411"/>
        <end position="467"/>
    </location>
</feature>
<feature type="compositionally biased region" description="Basic and acidic residues" evidence="4">
    <location>
        <begin position="3308"/>
        <end position="3320"/>
    </location>
</feature>
<proteinExistence type="predicted"/>
<feature type="region of interest" description="Disordered" evidence="4">
    <location>
        <begin position="598"/>
        <end position="619"/>
    </location>
</feature>
<dbReference type="SUPFAM" id="SSF46934">
    <property type="entry name" value="UBA-like"/>
    <property type="match status" value="2"/>
</dbReference>
<dbReference type="PANTHER" id="PTHR46654:SF1">
    <property type="entry name" value="E3 UBIQUITIN-PROTEIN LIGASE HECTD3"/>
    <property type="match status" value="1"/>
</dbReference>
<feature type="region of interest" description="Disordered" evidence="4">
    <location>
        <begin position="2704"/>
        <end position="2763"/>
    </location>
</feature>
<feature type="compositionally biased region" description="Polar residues" evidence="4">
    <location>
        <begin position="417"/>
        <end position="440"/>
    </location>
</feature>
<dbReference type="InterPro" id="IPR009060">
    <property type="entry name" value="UBA-like_sf"/>
</dbReference>
<feature type="region of interest" description="Disordered" evidence="4">
    <location>
        <begin position="2532"/>
        <end position="2581"/>
    </location>
</feature>
<dbReference type="InterPro" id="IPR042469">
    <property type="entry name" value="HECTD3"/>
</dbReference>
<dbReference type="GO" id="GO:0005737">
    <property type="term" value="C:cytoplasm"/>
    <property type="evidence" value="ECO:0007669"/>
    <property type="project" value="TreeGrafter"/>
</dbReference>
<feature type="region of interest" description="Disordered" evidence="4">
    <location>
        <begin position="3293"/>
        <end position="3328"/>
    </location>
</feature>
<dbReference type="GO" id="GO:0004842">
    <property type="term" value="F:ubiquitin-protein transferase activity"/>
    <property type="evidence" value="ECO:0007669"/>
    <property type="project" value="InterPro"/>
</dbReference>
<evidence type="ECO:0000313" key="8">
    <source>
        <dbReference type="EMBL" id="CAJ1933910.1"/>
    </source>
</evidence>
<dbReference type="InterPro" id="IPR013320">
    <property type="entry name" value="ConA-like_dom_sf"/>
</dbReference>
<keyword evidence="9" id="KW-1185">Reference proteome</keyword>
<feature type="region of interest" description="Disordered" evidence="4">
    <location>
        <begin position="2639"/>
        <end position="2658"/>
    </location>
</feature>
<feature type="region of interest" description="Disordered" evidence="4">
    <location>
        <begin position="75"/>
        <end position="94"/>
    </location>
</feature>
<dbReference type="InterPro" id="IPR003877">
    <property type="entry name" value="SPRY_dom"/>
</dbReference>
<evidence type="ECO:0000259" key="6">
    <source>
        <dbReference type="PROSITE" id="PS50188"/>
    </source>
</evidence>
<feature type="domain" description="UBA" evidence="5">
    <location>
        <begin position="2659"/>
        <end position="2699"/>
    </location>
</feature>
<dbReference type="SMART" id="SM00119">
    <property type="entry name" value="HECTc"/>
    <property type="match status" value="1"/>
</dbReference>
<feature type="active site" description="Glycyl thioester intermediate" evidence="2">
    <location>
        <position position="4957"/>
    </location>
</feature>
<dbReference type="EMBL" id="CAKOGP040000313">
    <property type="protein sequence ID" value="CAJ1933910.1"/>
    <property type="molecule type" value="Genomic_DNA"/>
</dbReference>
<feature type="domain" description="B30.2/SPRY" evidence="6">
    <location>
        <begin position="3861"/>
        <end position="4053"/>
    </location>
</feature>
<dbReference type="Gene3D" id="3.30.2410.10">
    <property type="entry name" value="Hect, E3 ligase catalytic domain"/>
    <property type="match status" value="1"/>
</dbReference>
<dbReference type="Gene3D" id="3.90.1750.10">
    <property type="entry name" value="Hect, E3 ligase catalytic domains"/>
    <property type="match status" value="1"/>
</dbReference>
<dbReference type="Pfam" id="PF00632">
    <property type="entry name" value="HECT"/>
    <property type="match status" value="1"/>
</dbReference>
<organism evidence="8 9">
    <name type="scientific">Cylindrotheca closterium</name>
    <dbReference type="NCBI Taxonomy" id="2856"/>
    <lineage>
        <taxon>Eukaryota</taxon>
        <taxon>Sar</taxon>
        <taxon>Stramenopiles</taxon>
        <taxon>Ochrophyta</taxon>
        <taxon>Bacillariophyta</taxon>
        <taxon>Bacillariophyceae</taxon>
        <taxon>Bacillariophycidae</taxon>
        <taxon>Bacillariales</taxon>
        <taxon>Bacillariaceae</taxon>
        <taxon>Cylindrotheca</taxon>
    </lineage>
</organism>
<comment type="caution">
    <text evidence="8">The sequence shown here is derived from an EMBL/GenBank/DDBJ whole genome shotgun (WGS) entry which is preliminary data.</text>
</comment>
<evidence type="ECO:0000259" key="7">
    <source>
        <dbReference type="PROSITE" id="PS50237"/>
    </source>
</evidence>
<dbReference type="Pfam" id="PF22562">
    <property type="entry name" value="UBA_7"/>
    <property type="match status" value="1"/>
</dbReference>
<protein>
    <recommendedName>
        <fullName evidence="10">HECT-type E3 ubiquitin transferase</fullName>
    </recommendedName>
</protein>
<keyword evidence="1 2" id="KW-0833">Ubl conjugation pathway</keyword>
<feature type="compositionally biased region" description="Polar residues" evidence="4">
    <location>
        <begin position="1746"/>
        <end position="1755"/>
    </location>
</feature>
<feature type="domain" description="UBA" evidence="5">
    <location>
        <begin position="2586"/>
        <end position="2627"/>
    </location>
</feature>
<dbReference type="PROSITE" id="PS50030">
    <property type="entry name" value="UBA"/>
    <property type="match status" value="2"/>
</dbReference>
<feature type="domain" description="HECT" evidence="7">
    <location>
        <begin position="4839"/>
        <end position="4993"/>
    </location>
</feature>
<dbReference type="Gene3D" id="1.10.8.10">
    <property type="entry name" value="DNA helicase RuvA subunit, C-terminal domain"/>
    <property type="match status" value="2"/>
</dbReference>
<dbReference type="SUPFAM" id="SSF56204">
    <property type="entry name" value="Hect, E3 ligase catalytic domain"/>
    <property type="match status" value="1"/>
</dbReference>
<gene>
    <name evidence="8" type="ORF">CYCCA115_LOCUS3515</name>
</gene>
<dbReference type="PANTHER" id="PTHR46654">
    <property type="entry name" value="E3 UBIQUITIN-PROTEIN LIGASE HECTD3"/>
    <property type="match status" value="1"/>
</dbReference>
<feature type="coiled-coil region" evidence="3">
    <location>
        <begin position="2483"/>
        <end position="2517"/>
    </location>
</feature>
<feature type="region of interest" description="Disordered" evidence="4">
    <location>
        <begin position="2219"/>
        <end position="2245"/>
    </location>
</feature>
<feature type="compositionally biased region" description="Acidic residues" evidence="4">
    <location>
        <begin position="2706"/>
        <end position="2725"/>
    </location>
</feature>
<feature type="region of interest" description="Disordered" evidence="4">
    <location>
        <begin position="4045"/>
        <end position="4066"/>
    </location>
</feature>
<dbReference type="PROSITE" id="PS50237">
    <property type="entry name" value="HECT"/>
    <property type="match status" value="1"/>
</dbReference>
<feature type="compositionally biased region" description="Polar residues" evidence="4">
    <location>
        <begin position="2546"/>
        <end position="2570"/>
    </location>
</feature>
<dbReference type="InterPro" id="IPR001870">
    <property type="entry name" value="B30.2/SPRY"/>
</dbReference>
<feature type="domain" description="B30.2/SPRY" evidence="6">
    <location>
        <begin position="2740"/>
        <end position="2942"/>
    </location>
</feature>
<feature type="compositionally biased region" description="Low complexity" evidence="4">
    <location>
        <begin position="2532"/>
        <end position="2545"/>
    </location>
</feature>
<feature type="domain" description="B30.2/SPRY" evidence="6">
    <location>
        <begin position="923"/>
        <end position="1144"/>
    </location>
</feature>
<dbReference type="Gene3D" id="2.60.120.920">
    <property type="match status" value="3"/>
</dbReference>
<feature type="compositionally biased region" description="Low complexity" evidence="4">
    <location>
        <begin position="2221"/>
        <end position="2243"/>
    </location>
</feature>
<dbReference type="PROSITE" id="PS50330">
    <property type="entry name" value="UIM"/>
    <property type="match status" value="1"/>
</dbReference>
<name>A0AAD2FIA4_9STRA</name>
<dbReference type="SMART" id="SM00165">
    <property type="entry name" value="UBA"/>
    <property type="match status" value="2"/>
</dbReference>
<dbReference type="PROSITE" id="PS50188">
    <property type="entry name" value="B302_SPRY"/>
    <property type="match status" value="3"/>
</dbReference>
<dbReference type="Proteomes" id="UP001295423">
    <property type="component" value="Unassembled WGS sequence"/>
</dbReference>